<feature type="disulfide bond" evidence="16">
    <location>
        <begin position="616"/>
        <end position="625"/>
    </location>
</feature>
<dbReference type="PROSITE" id="PS50026">
    <property type="entry name" value="EGF_3"/>
    <property type="match status" value="3"/>
</dbReference>
<dbReference type="InterPro" id="IPR056820">
    <property type="entry name" value="TEN_TTR-like"/>
</dbReference>
<feature type="disulfide bond" evidence="16">
    <location>
        <begin position="595"/>
        <end position="605"/>
    </location>
</feature>
<dbReference type="GO" id="GO:0001941">
    <property type="term" value="P:postsynaptic membrane organization"/>
    <property type="evidence" value="ECO:0007669"/>
    <property type="project" value="UniProtKB-ARBA"/>
</dbReference>
<dbReference type="GO" id="GO:0008045">
    <property type="term" value="P:motor neuron axon guidance"/>
    <property type="evidence" value="ECO:0007669"/>
    <property type="project" value="TreeGrafter"/>
</dbReference>
<dbReference type="GO" id="GO:0031594">
    <property type="term" value="C:neuromuscular junction"/>
    <property type="evidence" value="ECO:0007669"/>
    <property type="project" value="UniProtKB-ARBA"/>
</dbReference>
<feature type="disulfide bond" evidence="16">
    <location>
        <begin position="368"/>
        <end position="377"/>
    </location>
</feature>
<dbReference type="Gene3D" id="2.180.10.10">
    <property type="entry name" value="RHS repeat-associated core"/>
    <property type="match status" value="1"/>
</dbReference>
<dbReference type="STRING" id="299467.A0A443SUR1"/>
<dbReference type="Proteomes" id="UP000288716">
    <property type="component" value="Unassembled WGS sequence"/>
</dbReference>
<dbReference type="Pfam" id="PF25024">
    <property type="entry name" value="EGF_TEN"/>
    <property type="match status" value="2"/>
</dbReference>
<dbReference type="Pfam" id="PF25023">
    <property type="entry name" value="TEN_YD-shell"/>
    <property type="match status" value="1"/>
</dbReference>
<keyword evidence="20" id="KW-1185">Reference proteome</keyword>
<reference evidence="19 20" key="1">
    <citation type="journal article" date="2018" name="Gigascience">
        <title>Genomes of trombidid mites reveal novel predicted allergens and laterally-transferred genes associated with secondary metabolism.</title>
        <authorList>
            <person name="Dong X."/>
            <person name="Chaisiri K."/>
            <person name="Xia D."/>
            <person name="Armstrong S.D."/>
            <person name="Fang Y."/>
            <person name="Donnelly M.J."/>
            <person name="Kadowaki T."/>
            <person name="McGarry J.W."/>
            <person name="Darby A.C."/>
            <person name="Makepeace B.L."/>
        </authorList>
    </citation>
    <scope>NUCLEOTIDE SEQUENCE [LARGE SCALE GENOMIC DNA]</scope>
    <source>
        <strain evidence="19">UoL-UT</strain>
    </source>
</reference>
<dbReference type="GO" id="GO:0043005">
    <property type="term" value="C:neuron projection"/>
    <property type="evidence" value="ECO:0007669"/>
    <property type="project" value="UniProtKB-KW"/>
</dbReference>
<keyword evidence="9" id="KW-0524">Neurogenesis</keyword>
<evidence type="ECO:0000256" key="14">
    <source>
        <dbReference type="ARBA" id="ARBA00034102"/>
    </source>
</evidence>
<keyword evidence="5 16" id="KW-0245">EGF-like domain</keyword>
<dbReference type="GO" id="GO:0051124">
    <property type="term" value="P:synaptic assembly at neuromuscular junction"/>
    <property type="evidence" value="ECO:0007669"/>
    <property type="project" value="UniProtKB-ARBA"/>
</dbReference>
<evidence type="ECO:0000256" key="7">
    <source>
        <dbReference type="ARBA" id="ARBA00022692"/>
    </source>
</evidence>
<feature type="domain" description="EGF-like" evidence="18">
    <location>
        <begin position="380"/>
        <end position="412"/>
    </location>
</feature>
<evidence type="ECO:0000256" key="1">
    <source>
        <dbReference type="ARBA" id="ARBA00004167"/>
    </source>
</evidence>
<dbReference type="GO" id="GO:0034110">
    <property type="term" value="P:regulation of homotypic cell-cell adhesion"/>
    <property type="evidence" value="ECO:0007669"/>
    <property type="project" value="UniProtKB-ARBA"/>
</dbReference>
<name>A0A443SUR1_9ACAR</name>
<keyword evidence="10 17" id="KW-1133">Transmembrane helix</keyword>
<evidence type="ECO:0000256" key="8">
    <source>
        <dbReference type="ARBA" id="ARBA00022737"/>
    </source>
</evidence>
<feature type="disulfide bond" evidence="16">
    <location>
        <begin position="402"/>
        <end position="411"/>
    </location>
</feature>
<dbReference type="SUPFAM" id="SSF101898">
    <property type="entry name" value="NHL repeat"/>
    <property type="match status" value="1"/>
</dbReference>
<dbReference type="GO" id="GO:0043025">
    <property type="term" value="C:neuronal cell body"/>
    <property type="evidence" value="ECO:0007669"/>
    <property type="project" value="UniProtKB-ARBA"/>
</dbReference>
<dbReference type="Pfam" id="PF24329">
    <property type="entry name" value="FN-plug_TEN1-4"/>
    <property type="match status" value="1"/>
</dbReference>
<dbReference type="PROSITE" id="PS01186">
    <property type="entry name" value="EGF_2"/>
    <property type="match status" value="2"/>
</dbReference>
<evidence type="ECO:0000256" key="2">
    <source>
        <dbReference type="ARBA" id="ARBA00004236"/>
    </source>
</evidence>
<dbReference type="InterPro" id="IPR051216">
    <property type="entry name" value="Teneurin"/>
</dbReference>
<dbReference type="GO" id="GO:0040017">
    <property type="term" value="P:positive regulation of locomotion"/>
    <property type="evidence" value="ECO:0007669"/>
    <property type="project" value="UniProtKB-ARBA"/>
</dbReference>
<dbReference type="PANTHER" id="PTHR11219">
    <property type="entry name" value="TENEURIN AND N-ACETYLGLUCOSAMINE-1-PHOSPHODIESTER ALPHA-N-ACETYLGLUCOSAMINIDASE"/>
    <property type="match status" value="1"/>
</dbReference>
<evidence type="ECO:0000256" key="10">
    <source>
        <dbReference type="ARBA" id="ARBA00022989"/>
    </source>
</evidence>
<dbReference type="SUPFAM" id="SSF57196">
    <property type="entry name" value="EGF/Laminin"/>
    <property type="match status" value="1"/>
</dbReference>
<dbReference type="Pfam" id="PF25020">
    <property type="entry name" value="TTR_TEN1-4"/>
    <property type="match status" value="1"/>
</dbReference>
<comment type="subcellular location">
    <subcellularLocation>
        <location evidence="2">Cell membrane</location>
    </subcellularLocation>
    <subcellularLocation>
        <location evidence="1">Membrane</location>
        <topology evidence="1">Single-pass membrane protein</topology>
    </subcellularLocation>
    <subcellularLocation>
        <location evidence="14">Synapse</location>
        <location evidence="14">Synaptosome</location>
    </subcellularLocation>
</comment>
<keyword evidence="6" id="KW-0770">Synapse</keyword>
<dbReference type="InterPro" id="IPR008969">
    <property type="entry name" value="CarboxyPept-like_regulatory"/>
</dbReference>
<sequence>MNFGDRDGATTCLVRSQPGSRFITGDASNKANPLQAANDFDRMLSSHHHSMAPIIKCDTSGKSVLADRGMMLSTNAGRLATRATPMSMRKTLSAHCNWKCAAITFIFLSIALLFAICCFLGIYMSAESDQTHVCPVMMVETELNPNASDRKKVSKHPIAAKSHEDVEAAKLNFMEVKLGKTHSQRVPSYGHWNVQLLQKEPTLVKFNYTIPAGVTVGVYGGKNRIPSHTKYDFMEVLGSSVQPLPISRITRSNHVNTRKLQTAEFIQFLDRGNWYITIYNDESQPQEISFVTLIAVKINAKRHLTFSVRSSLADESNIRCPNDCNGHGTCVMGTCKCETDYSGDSCEHRVCPAFCSNRGKYVKGQCACNSGWKGKECELREEECEVSDCSGHGDCVDGVCHCFPGYKGQHCEEVDCLDPDCSGHGVCVNGMCLCGKGWKGAHCNEPDSNALRCLPDCSGHGSFDLDLQQCMCDNRWMGADCSQGSQISLMFFVHTNFTLIPTRSNLRRNYLSSPLPSQTPLKIQSHKYLTQRCDLDCGANGHCQSSECVCLTGWTGSKCEERFCDPRCLEHGQCKNGTCFCSQGWNGKHCTLEGCPRNCNNRGECVERDNEWECECNPNWTGHDCSIALEKDCNDRKDNDNDGLIDCADSECCAAKECAQNPLCFSSSDPLDILLRKQPPPATASFFQRMQFLIEENSVQSYAHKQAFNDSRASVIRGQVRSPSGSGLMGVRVGIANEPLLGFVVSRETGWFDIMVNGGGAVTLHFQRDPFRPTQRTVMVPWNEIVVIDKVKMNVDERKLPDYRSPICVEHDYDSMRPLVLGAWKHGFQGGCNQEKGSNEKSAISSSESQVVQETISISGTDIALVYHSSRAQGYMSTLDLQLTPEKVPSSLRQVHVKIAIEGNLFERVFEGDPNIKYTYSWNRRNVYRQKVYGIANAIVHVGYEYLNCPQIIWEVQAVKLAGFDMSISEIGGWNLNIHHRFNFHEAIVHKGEGSNVYLHNRPKTLGVIMGDGQQRPLHCPYCNGLAKEQRLLAPVALASGPDGSVYVGDFNLIRRISSDGKVSTIIELSASQVAYKYHLTVSPFDGKLYISDPEKHQILRAITLIEPIHNPRNNLEVVVGSGVKCLPGSKNQCGDGRHARDARLAYPKGIAISLNNEMFIADGTNIRMVDSSGIIHTLIGDHYHKSHWKPFPCSGTIPMQKVNLRWPTELAINPLDNSLHILDDHMILKLTPDKRIRIVAGRPTHCSSVITAHEEAAINQESMSATQIFLETPQSIAFSANGDLFVGESDSQMINRVRVVSNNGKMHRYAGVDLKCSCMEINCECFDSVESAALSAKLSTISSITVTPDGRLHICDQGNLRIRTVFLVNPRLNANQEFEVSDQNELFVFNRYGQHIATKSSTDGQTKFTFAYNDNTSSGKLSSVTDASGNKVFLLRDYTNQVKSIESARSGQFRLTMSRTKLLHTFAAPEADKLTFTYYGNTGLLKSRSDSAEAALIYNYDANGRLTSAVTPSGEEVKLNFTLSNNEGPCVRVIKGDSSQSGNKESVGVTPVTLPSVSRMRRVAPFGF</sequence>
<dbReference type="GO" id="GO:0007274">
    <property type="term" value="P:neuromuscular synaptic transmission"/>
    <property type="evidence" value="ECO:0007669"/>
    <property type="project" value="UniProtKB-ARBA"/>
</dbReference>
<keyword evidence="7 17" id="KW-0812">Transmembrane</keyword>
<keyword evidence="11 17" id="KW-0472">Membrane</keyword>
<dbReference type="Pfam" id="PF23093">
    <property type="entry name" value="GBD_Tenm3"/>
    <property type="match status" value="1"/>
</dbReference>
<protein>
    <recommendedName>
        <fullName evidence="15">Tenascin-like protein</fullName>
    </recommendedName>
</protein>
<evidence type="ECO:0000313" key="20">
    <source>
        <dbReference type="Proteomes" id="UP000288716"/>
    </source>
</evidence>
<dbReference type="FunFam" id="2.10.25.10:FF:000021">
    <property type="entry name" value="Teneurin transmembrane protein 2"/>
    <property type="match status" value="2"/>
</dbReference>
<dbReference type="PANTHER" id="PTHR11219:SF72">
    <property type="entry name" value="TENEURIN-M"/>
    <property type="match status" value="1"/>
</dbReference>
<dbReference type="SUPFAM" id="SSF49464">
    <property type="entry name" value="Carboxypeptidase regulatory domain-like"/>
    <property type="match status" value="1"/>
</dbReference>
<evidence type="ECO:0000256" key="13">
    <source>
        <dbReference type="ARBA" id="ARBA00023180"/>
    </source>
</evidence>
<evidence type="ECO:0000259" key="18">
    <source>
        <dbReference type="PROSITE" id="PS50026"/>
    </source>
</evidence>
<keyword evidence="4" id="KW-1003">Cell membrane</keyword>
<feature type="domain" description="EGF-like" evidence="18">
    <location>
        <begin position="591"/>
        <end position="626"/>
    </location>
</feature>
<keyword evidence="6" id="KW-0771">Synaptosome</keyword>
<dbReference type="SMART" id="SM00181">
    <property type="entry name" value="EGF"/>
    <property type="match status" value="7"/>
</dbReference>
<dbReference type="InterPro" id="IPR011042">
    <property type="entry name" value="6-blade_b-propeller_TolB-like"/>
</dbReference>
<gene>
    <name evidence="19" type="ORF">B4U80_01416</name>
</gene>
<dbReference type="InterPro" id="IPR000742">
    <property type="entry name" value="EGF"/>
</dbReference>
<evidence type="ECO:0000256" key="11">
    <source>
        <dbReference type="ARBA" id="ARBA00023136"/>
    </source>
</evidence>
<dbReference type="GO" id="GO:0099559">
    <property type="term" value="P:maintenance of alignment of postsynaptic density and presynaptic active zone"/>
    <property type="evidence" value="ECO:0007669"/>
    <property type="project" value="UniProtKB-ARBA"/>
</dbReference>
<evidence type="ECO:0000256" key="5">
    <source>
        <dbReference type="ARBA" id="ARBA00022536"/>
    </source>
</evidence>
<dbReference type="Pfam" id="PF25021">
    <property type="entry name" value="TEN_NHL"/>
    <property type="match status" value="1"/>
</dbReference>
<keyword evidence="13" id="KW-0325">Glycoprotein</keyword>
<dbReference type="InterPro" id="IPR056822">
    <property type="entry name" value="TEN_NHL"/>
</dbReference>
<dbReference type="GO" id="GO:0048790">
    <property type="term" value="P:maintenance of presynaptic active zone structure"/>
    <property type="evidence" value="ECO:0007669"/>
    <property type="project" value="UniProtKB-ARBA"/>
</dbReference>
<dbReference type="InterPro" id="IPR057627">
    <property type="entry name" value="FN-plug_TEN1-4"/>
</dbReference>
<dbReference type="FunFam" id="2.10.25.10:FF:000013">
    <property type="entry name" value="Teneurin transmembrane protein 4"/>
    <property type="match status" value="1"/>
</dbReference>
<dbReference type="GO" id="GO:0034116">
    <property type="term" value="P:positive regulation of heterotypic cell-cell adhesion"/>
    <property type="evidence" value="ECO:0007669"/>
    <property type="project" value="UniProtKB-ARBA"/>
</dbReference>
<dbReference type="FunFam" id="2.120.10.30:FF:000033">
    <property type="entry name" value="teneurin-a isoform X3"/>
    <property type="match status" value="1"/>
</dbReference>
<dbReference type="Gene3D" id="2.120.10.30">
    <property type="entry name" value="TolB, C-terminal domain"/>
    <property type="match status" value="3"/>
</dbReference>
<evidence type="ECO:0000256" key="12">
    <source>
        <dbReference type="ARBA" id="ARBA00023157"/>
    </source>
</evidence>
<keyword evidence="12 16" id="KW-1015">Disulfide bond</keyword>
<feature type="transmembrane region" description="Helical" evidence="17">
    <location>
        <begin position="96"/>
        <end position="124"/>
    </location>
</feature>
<organism evidence="19 20">
    <name type="scientific">Leptotrombidium deliense</name>
    <dbReference type="NCBI Taxonomy" id="299467"/>
    <lineage>
        <taxon>Eukaryota</taxon>
        <taxon>Metazoa</taxon>
        <taxon>Ecdysozoa</taxon>
        <taxon>Arthropoda</taxon>
        <taxon>Chelicerata</taxon>
        <taxon>Arachnida</taxon>
        <taxon>Acari</taxon>
        <taxon>Acariformes</taxon>
        <taxon>Trombidiformes</taxon>
        <taxon>Prostigmata</taxon>
        <taxon>Anystina</taxon>
        <taxon>Parasitengona</taxon>
        <taxon>Trombiculoidea</taxon>
        <taxon>Trombiculidae</taxon>
        <taxon>Leptotrombidium</taxon>
    </lineage>
</organism>
<evidence type="ECO:0000256" key="4">
    <source>
        <dbReference type="ARBA" id="ARBA00022475"/>
    </source>
</evidence>
<comment type="caution">
    <text evidence="19">The sequence shown here is derived from an EMBL/GenBank/DDBJ whole genome shotgun (WGS) entry which is preliminary data.</text>
</comment>
<evidence type="ECO:0000256" key="17">
    <source>
        <dbReference type="SAM" id="Phobius"/>
    </source>
</evidence>
<dbReference type="OrthoDB" id="442731at2759"/>
<comment type="similarity">
    <text evidence="3">Belongs to the tenascin family. Teneurin subfamily.</text>
</comment>
<dbReference type="InterPro" id="IPR056823">
    <property type="entry name" value="TEN-like_YD-shell"/>
</dbReference>
<dbReference type="GO" id="GO:0097090">
    <property type="term" value="P:presynaptic membrane organization"/>
    <property type="evidence" value="ECO:0007669"/>
    <property type="project" value="UniProtKB-ARBA"/>
</dbReference>
<evidence type="ECO:0000313" key="19">
    <source>
        <dbReference type="EMBL" id="RWS31258.1"/>
    </source>
</evidence>
<dbReference type="GO" id="GO:2000331">
    <property type="term" value="P:regulation of terminal button organization"/>
    <property type="evidence" value="ECO:0007669"/>
    <property type="project" value="UniProtKB-ARBA"/>
</dbReference>
<dbReference type="GO" id="GO:0048513">
    <property type="term" value="P:animal organ development"/>
    <property type="evidence" value="ECO:0007669"/>
    <property type="project" value="UniProtKB-ARBA"/>
</dbReference>
<dbReference type="GO" id="GO:0016200">
    <property type="term" value="P:synaptic target attraction"/>
    <property type="evidence" value="ECO:0007669"/>
    <property type="project" value="UniProtKB-ARBA"/>
</dbReference>
<dbReference type="GO" id="GO:0048499">
    <property type="term" value="P:synaptic vesicle membrane organization"/>
    <property type="evidence" value="ECO:0007669"/>
    <property type="project" value="UniProtKB-ARBA"/>
</dbReference>
<proteinExistence type="inferred from homology"/>
<dbReference type="CDD" id="cd00054">
    <property type="entry name" value="EGF_CA"/>
    <property type="match status" value="1"/>
</dbReference>
<dbReference type="GO" id="GO:0046982">
    <property type="term" value="F:protein heterodimerization activity"/>
    <property type="evidence" value="ECO:0007669"/>
    <property type="project" value="UniProtKB-ARBA"/>
</dbReference>
<dbReference type="GO" id="GO:0042803">
    <property type="term" value="F:protein homodimerization activity"/>
    <property type="evidence" value="ECO:0007669"/>
    <property type="project" value="UniProtKB-ARBA"/>
</dbReference>
<evidence type="ECO:0000256" key="9">
    <source>
        <dbReference type="ARBA" id="ARBA00022902"/>
    </source>
</evidence>
<evidence type="ECO:0000256" key="6">
    <source>
        <dbReference type="ARBA" id="ARBA00022599"/>
    </source>
</evidence>
<dbReference type="EMBL" id="NCKV01000222">
    <property type="protein sequence ID" value="RWS31258.1"/>
    <property type="molecule type" value="Genomic_DNA"/>
</dbReference>
<dbReference type="VEuPathDB" id="VectorBase:LDEU000782"/>
<dbReference type="PROSITE" id="PS00022">
    <property type="entry name" value="EGF_1"/>
    <property type="match status" value="4"/>
</dbReference>
<feature type="domain" description="EGF-like" evidence="18">
    <location>
        <begin position="342"/>
        <end position="378"/>
    </location>
</feature>
<evidence type="ECO:0000256" key="3">
    <source>
        <dbReference type="ARBA" id="ARBA00009385"/>
    </source>
</evidence>
<dbReference type="InterPro" id="IPR057629">
    <property type="entry name" value="Teneurin1-4_GBD"/>
</dbReference>
<comment type="caution">
    <text evidence="16">Lacks conserved residue(s) required for the propagation of feature annotation.</text>
</comment>
<evidence type="ECO:0000256" key="16">
    <source>
        <dbReference type="PROSITE-ProRule" id="PRU00076"/>
    </source>
</evidence>
<accession>A0A443SUR1</accession>
<evidence type="ECO:0000256" key="15">
    <source>
        <dbReference type="ARBA" id="ARBA00084038"/>
    </source>
</evidence>
<keyword evidence="8" id="KW-0677">Repeat</keyword>
<dbReference type="FunFam" id="2.10.25.10:FF:000001">
    <property type="entry name" value="Tenascin C"/>
    <property type="match status" value="1"/>
</dbReference>
<dbReference type="GO" id="GO:0097060">
    <property type="term" value="C:synaptic membrane"/>
    <property type="evidence" value="ECO:0007669"/>
    <property type="project" value="UniProtKB-ARBA"/>
</dbReference>
<dbReference type="Gene3D" id="2.10.25.10">
    <property type="entry name" value="Laminin"/>
    <property type="match status" value="6"/>
</dbReference>